<dbReference type="Pfam" id="PF00254">
    <property type="entry name" value="FKBP_C"/>
    <property type="match status" value="1"/>
</dbReference>
<evidence type="ECO:0000256" key="5">
    <source>
        <dbReference type="ARBA" id="ARBA00022605"/>
    </source>
</evidence>
<dbReference type="Gene3D" id="3.10.50.40">
    <property type="match status" value="1"/>
</dbReference>
<comment type="cofactor">
    <cofactor evidence="2">
        <name>Mg(2+)</name>
        <dbReference type="ChEBI" id="CHEBI:18420"/>
    </cofactor>
</comment>
<comment type="pathway">
    <text evidence="3">Amino-acid biosynthesis; L-serine biosynthesis; L-serine from 3-phospho-D-glycerate: step 3/3.</text>
</comment>
<comment type="catalytic activity">
    <reaction evidence="1 14">
        <text>[protein]-peptidylproline (omega=180) = [protein]-peptidylproline (omega=0)</text>
        <dbReference type="Rhea" id="RHEA:16237"/>
        <dbReference type="Rhea" id="RHEA-COMP:10747"/>
        <dbReference type="Rhea" id="RHEA-COMP:10748"/>
        <dbReference type="ChEBI" id="CHEBI:83833"/>
        <dbReference type="ChEBI" id="CHEBI:83834"/>
        <dbReference type="EC" id="5.2.1.8"/>
    </reaction>
</comment>
<comment type="catalytic activity">
    <reaction evidence="12">
        <text>O-phospho-L-serine + H2O = L-serine + phosphate</text>
        <dbReference type="Rhea" id="RHEA:21208"/>
        <dbReference type="ChEBI" id="CHEBI:15377"/>
        <dbReference type="ChEBI" id="CHEBI:33384"/>
        <dbReference type="ChEBI" id="CHEBI:43474"/>
        <dbReference type="ChEBI" id="CHEBI:57524"/>
        <dbReference type="EC" id="3.1.3.3"/>
    </reaction>
</comment>
<dbReference type="PANTHER" id="PTHR43344:SF2">
    <property type="entry name" value="PHOSPHOSERINE PHOSPHATASE"/>
    <property type="match status" value="1"/>
</dbReference>
<dbReference type="GO" id="GO:0003755">
    <property type="term" value="F:peptidyl-prolyl cis-trans isomerase activity"/>
    <property type="evidence" value="ECO:0007669"/>
    <property type="project" value="UniProtKB-EC"/>
</dbReference>
<evidence type="ECO:0000256" key="6">
    <source>
        <dbReference type="ARBA" id="ARBA00022723"/>
    </source>
</evidence>
<dbReference type="PANTHER" id="PTHR43344">
    <property type="entry name" value="PHOSPHOSERINE PHOSPHATASE"/>
    <property type="match status" value="1"/>
</dbReference>
<dbReference type="Proteomes" id="UP001551584">
    <property type="component" value="Unassembled WGS sequence"/>
</dbReference>
<feature type="domain" description="PPIase FKBP-type" evidence="16">
    <location>
        <begin position="1"/>
        <end position="52"/>
    </location>
</feature>
<feature type="region of interest" description="Disordered" evidence="15">
    <location>
        <begin position="39"/>
        <end position="59"/>
    </location>
</feature>
<dbReference type="InterPro" id="IPR001179">
    <property type="entry name" value="PPIase_FKBP_dom"/>
</dbReference>
<evidence type="ECO:0000256" key="12">
    <source>
        <dbReference type="ARBA" id="ARBA00048138"/>
    </source>
</evidence>
<evidence type="ECO:0000313" key="18">
    <source>
        <dbReference type="Proteomes" id="UP001551584"/>
    </source>
</evidence>
<evidence type="ECO:0000256" key="13">
    <source>
        <dbReference type="ARBA" id="ARBA00048523"/>
    </source>
</evidence>
<keyword evidence="11" id="KW-0718">Serine biosynthesis</keyword>
<evidence type="ECO:0000256" key="7">
    <source>
        <dbReference type="ARBA" id="ARBA00022801"/>
    </source>
</evidence>
<dbReference type="EC" id="5.2.1.8" evidence="14"/>
<comment type="caution">
    <text evidence="17">The sequence shown here is derived from an EMBL/GenBank/DDBJ whole genome shotgun (WGS) entry which is preliminary data.</text>
</comment>
<evidence type="ECO:0000256" key="10">
    <source>
        <dbReference type="ARBA" id="ARBA00023235"/>
    </source>
</evidence>
<evidence type="ECO:0000256" key="3">
    <source>
        <dbReference type="ARBA" id="ARBA00005135"/>
    </source>
</evidence>
<keyword evidence="6" id="KW-0479">Metal-binding</keyword>
<organism evidence="17 18">
    <name type="scientific">Streptomyces chilikensis</name>
    <dbReference type="NCBI Taxonomy" id="1194079"/>
    <lineage>
        <taxon>Bacteria</taxon>
        <taxon>Bacillati</taxon>
        <taxon>Actinomycetota</taxon>
        <taxon>Actinomycetes</taxon>
        <taxon>Kitasatosporales</taxon>
        <taxon>Streptomycetaceae</taxon>
        <taxon>Streptomyces</taxon>
    </lineage>
</organism>
<dbReference type="InterPro" id="IPR036412">
    <property type="entry name" value="HAD-like_sf"/>
</dbReference>
<evidence type="ECO:0000256" key="2">
    <source>
        <dbReference type="ARBA" id="ARBA00001946"/>
    </source>
</evidence>
<evidence type="ECO:0000256" key="4">
    <source>
        <dbReference type="ARBA" id="ARBA00009184"/>
    </source>
</evidence>
<keyword evidence="18" id="KW-1185">Reference proteome</keyword>
<evidence type="ECO:0000256" key="11">
    <source>
        <dbReference type="ARBA" id="ARBA00023299"/>
    </source>
</evidence>
<evidence type="ECO:0000256" key="9">
    <source>
        <dbReference type="ARBA" id="ARBA00023110"/>
    </source>
</evidence>
<name>A0ABV3EKL7_9ACTN</name>
<feature type="non-terminal residue" evidence="17">
    <location>
        <position position="1"/>
    </location>
</feature>
<evidence type="ECO:0000256" key="14">
    <source>
        <dbReference type="PROSITE-ProRule" id="PRU00277"/>
    </source>
</evidence>
<reference evidence="17 18" key="1">
    <citation type="submission" date="2024-06" db="EMBL/GenBank/DDBJ databases">
        <title>The Natural Products Discovery Center: Release of the First 8490 Sequenced Strains for Exploring Actinobacteria Biosynthetic Diversity.</title>
        <authorList>
            <person name="Kalkreuter E."/>
            <person name="Kautsar S.A."/>
            <person name="Yang D."/>
            <person name="Bader C.D."/>
            <person name="Teijaro C.N."/>
            <person name="Fluegel L."/>
            <person name="Davis C.M."/>
            <person name="Simpson J.R."/>
            <person name="Lauterbach L."/>
            <person name="Steele A.D."/>
            <person name="Gui C."/>
            <person name="Meng S."/>
            <person name="Li G."/>
            <person name="Viehrig K."/>
            <person name="Ye F."/>
            <person name="Su P."/>
            <person name="Kiefer A.F."/>
            <person name="Nichols A."/>
            <person name="Cepeda A.J."/>
            <person name="Yan W."/>
            <person name="Fan B."/>
            <person name="Jiang Y."/>
            <person name="Adhikari A."/>
            <person name="Zheng C.-J."/>
            <person name="Schuster L."/>
            <person name="Cowan T.M."/>
            <person name="Smanski M.J."/>
            <person name="Chevrette M.G."/>
            <person name="De Carvalho L.P.S."/>
            <person name="Shen B."/>
        </authorList>
    </citation>
    <scope>NUCLEOTIDE SEQUENCE [LARGE SCALE GENOMIC DNA]</scope>
    <source>
        <strain evidence="17 18">NPDC048117</strain>
    </source>
</reference>
<comment type="catalytic activity">
    <reaction evidence="13">
        <text>O-phospho-D-serine + H2O = D-serine + phosphate</text>
        <dbReference type="Rhea" id="RHEA:24873"/>
        <dbReference type="ChEBI" id="CHEBI:15377"/>
        <dbReference type="ChEBI" id="CHEBI:35247"/>
        <dbReference type="ChEBI" id="CHEBI:43474"/>
        <dbReference type="ChEBI" id="CHEBI:58680"/>
        <dbReference type="EC" id="3.1.3.3"/>
    </reaction>
</comment>
<dbReference type="RefSeq" id="WP_359269264.1">
    <property type="nucleotide sequence ID" value="NZ_JBEZNA010000008.1"/>
</dbReference>
<evidence type="ECO:0000256" key="15">
    <source>
        <dbReference type="SAM" id="MobiDB-lite"/>
    </source>
</evidence>
<protein>
    <recommendedName>
        <fullName evidence="14">peptidylprolyl isomerase</fullName>
        <ecNumber evidence="14">5.2.1.8</ecNumber>
    </recommendedName>
</protein>
<keyword evidence="8" id="KW-0460">Magnesium</keyword>
<feature type="region of interest" description="Disordered" evidence="15">
    <location>
        <begin position="414"/>
        <end position="435"/>
    </location>
</feature>
<feature type="compositionally biased region" description="Low complexity" evidence="15">
    <location>
        <begin position="39"/>
        <end position="52"/>
    </location>
</feature>
<dbReference type="Gene3D" id="3.40.50.1000">
    <property type="entry name" value="HAD superfamily/HAD-like"/>
    <property type="match status" value="2"/>
</dbReference>
<proteinExistence type="inferred from homology"/>
<dbReference type="InterPro" id="IPR050582">
    <property type="entry name" value="HAD-like_SerB"/>
</dbReference>
<evidence type="ECO:0000313" key="17">
    <source>
        <dbReference type="EMBL" id="MEU9576726.1"/>
    </source>
</evidence>
<dbReference type="SUPFAM" id="SSF56784">
    <property type="entry name" value="HAD-like"/>
    <property type="match status" value="1"/>
</dbReference>
<keyword evidence="5" id="KW-0028">Amino-acid biosynthesis</keyword>
<evidence type="ECO:0000256" key="1">
    <source>
        <dbReference type="ARBA" id="ARBA00000971"/>
    </source>
</evidence>
<evidence type="ECO:0000256" key="8">
    <source>
        <dbReference type="ARBA" id="ARBA00022842"/>
    </source>
</evidence>
<sequence>SGKQFDASWDRGQPFKFALGSGKVIKGWATTLVATAVPSSAAPSAGPAPAAGCPRLSGGWSGDNRERLQRLIDTEGLCATGRRGARPVAVFDWDNTVVKNDVTDATLSWALRHDRLRRPADWSGTSPWLTPAAGTALRRACGHKPAGGAMPTSAMPACADEISLIRETGRTAAGEPAFAGRWNHRRTVPQYAWVPRLFAGLTPQEVRQVAEAARKEALAAPVGSTVRLGTRTVPAYVRYYDQQRELVEALRAAGFAVYVVSAGFEPVTEVWSRTVGVDAAHTVAIRAVTDARGRITMDAEGCGGTGVNRGEVIPYVEGKRCWVNEEIYGVRGAAAWERREPARRPVLGAGDADTDVTFVGDATGLRLVLDRHKPEIMCRALDDADGRWLVQPMFIEPLPAPERGYPCSTTAFVRPDGTGAPVRRDDGTVVPDQPL</sequence>
<keyword evidence="7" id="KW-0378">Hydrolase</keyword>
<keyword evidence="10 14" id="KW-0413">Isomerase</keyword>
<dbReference type="InterPro" id="IPR046357">
    <property type="entry name" value="PPIase_dom_sf"/>
</dbReference>
<accession>A0ABV3EKL7</accession>
<dbReference type="Pfam" id="PF12710">
    <property type="entry name" value="HAD"/>
    <property type="match status" value="1"/>
</dbReference>
<comment type="similarity">
    <text evidence="4">Belongs to the HAD-like hydrolase superfamily. SerB family.</text>
</comment>
<dbReference type="PROSITE" id="PS50059">
    <property type="entry name" value="FKBP_PPIASE"/>
    <property type="match status" value="1"/>
</dbReference>
<dbReference type="InterPro" id="IPR023214">
    <property type="entry name" value="HAD_sf"/>
</dbReference>
<evidence type="ECO:0000259" key="16">
    <source>
        <dbReference type="PROSITE" id="PS50059"/>
    </source>
</evidence>
<dbReference type="SUPFAM" id="SSF54534">
    <property type="entry name" value="FKBP-like"/>
    <property type="match status" value="1"/>
</dbReference>
<dbReference type="EMBL" id="JBEZNA010000008">
    <property type="protein sequence ID" value="MEU9576726.1"/>
    <property type="molecule type" value="Genomic_DNA"/>
</dbReference>
<keyword evidence="9 14" id="KW-0697">Rotamase</keyword>
<gene>
    <name evidence="17" type="ORF">AB0D95_05500</name>
</gene>